<dbReference type="SUPFAM" id="SSF51182">
    <property type="entry name" value="RmlC-like cupins"/>
    <property type="match status" value="1"/>
</dbReference>
<dbReference type="OrthoDB" id="9800684at2"/>
<feature type="domain" description="Cupin type-2" evidence="1">
    <location>
        <begin position="20"/>
        <end position="91"/>
    </location>
</feature>
<evidence type="ECO:0000313" key="3">
    <source>
        <dbReference type="Proteomes" id="UP000051295"/>
    </source>
</evidence>
<dbReference type="InterPro" id="IPR014710">
    <property type="entry name" value="RmlC-like_jellyroll"/>
</dbReference>
<dbReference type="CDD" id="cd06982">
    <property type="entry name" value="cupin_BauB-like"/>
    <property type="match status" value="1"/>
</dbReference>
<dbReference type="Pfam" id="PF07883">
    <property type="entry name" value="Cupin_2"/>
    <property type="match status" value="1"/>
</dbReference>
<dbReference type="Gene3D" id="2.60.120.10">
    <property type="entry name" value="Jelly Rolls"/>
    <property type="match status" value="1"/>
</dbReference>
<proteinExistence type="predicted"/>
<dbReference type="RefSeq" id="WP_057793794.1">
    <property type="nucleotide sequence ID" value="NZ_LAXJ01000011.1"/>
</dbReference>
<organism evidence="2 3">
    <name type="scientific">Roseovarius atlanticus</name>
    <dbReference type="NCBI Taxonomy" id="1641875"/>
    <lineage>
        <taxon>Bacteria</taxon>
        <taxon>Pseudomonadati</taxon>
        <taxon>Pseudomonadota</taxon>
        <taxon>Alphaproteobacteria</taxon>
        <taxon>Rhodobacterales</taxon>
        <taxon>Roseobacteraceae</taxon>
        <taxon>Roseovarius</taxon>
    </lineage>
</organism>
<dbReference type="Proteomes" id="UP000051295">
    <property type="component" value="Unassembled WGS sequence"/>
</dbReference>
<dbReference type="EMBL" id="LAXJ01000011">
    <property type="protein sequence ID" value="KRS12226.1"/>
    <property type="molecule type" value="Genomic_DNA"/>
</dbReference>
<dbReference type="STRING" id="1641875.XM53_12430"/>
<accession>A0A0T5NTG6</accession>
<dbReference type="PATRIC" id="fig|1641875.4.peg.279"/>
<comment type="caution">
    <text evidence="2">The sequence shown here is derived from an EMBL/GenBank/DDBJ whole genome shotgun (WGS) entry which is preliminary data.</text>
</comment>
<dbReference type="InterPro" id="IPR011051">
    <property type="entry name" value="RmlC_Cupin_sf"/>
</dbReference>
<name>A0A0T5NTG6_9RHOB</name>
<reference evidence="2 3" key="1">
    <citation type="submission" date="2015-04" db="EMBL/GenBank/DDBJ databases">
        <title>The draft genome sequence of Roseovarius sp.R12b.</title>
        <authorList>
            <person name="Li G."/>
            <person name="Lai Q."/>
            <person name="Shao Z."/>
            <person name="Yan P."/>
        </authorList>
    </citation>
    <scope>NUCLEOTIDE SEQUENCE [LARGE SCALE GENOMIC DNA]</scope>
    <source>
        <strain evidence="2 3">R12B</strain>
    </source>
</reference>
<evidence type="ECO:0000259" key="1">
    <source>
        <dbReference type="Pfam" id="PF07883"/>
    </source>
</evidence>
<sequence>MTMTCTATVLIDDTRTRVTRFDFAPGQQTGWHVHDHDYVITAITDCHMHLEEPGGQTRETVVPAGTAYARAQGVEHNVINAGDVPMSFVEVELK</sequence>
<evidence type="ECO:0000313" key="2">
    <source>
        <dbReference type="EMBL" id="KRS12226.1"/>
    </source>
</evidence>
<keyword evidence="3" id="KW-1185">Reference proteome</keyword>
<dbReference type="InterPro" id="IPR013096">
    <property type="entry name" value="Cupin_2"/>
</dbReference>
<dbReference type="AlphaFoldDB" id="A0A0T5NTG6"/>
<gene>
    <name evidence="2" type="ORF">XM53_12430</name>
</gene>
<protein>
    <submittedName>
        <fullName evidence="2">Cupin</fullName>
    </submittedName>
</protein>